<evidence type="ECO:0000256" key="3">
    <source>
        <dbReference type="ARBA" id="ARBA00022705"/>
    </source>
</evidence>
<keyword evidence="9" id="KW-0233">DNA recombination</keyword>
<dbReference type="Pfam" id="PF00098">
    <property type="entry name" value="zf-CCHC"/>
    <property type="match status" value="1"/>
</dbReference>
<dbReference type="InterPro" id="IPR036875">
    <property type="entry name" value="Znf_CCHC_sf"/>
</dbReference>
<dbReference type="InterPro" id="IPR013955">
    <property type="entry name" value="Rep_factor-A_C"/>
</dbReference>
<protein>
    <recommendedName>
        <fullName evidence="13">Replication protein A subunit</fullName>
    </recommendedName>
</protein>
<evidence type="ECO:0000256" key="7">
    <source>
        <dbReference type="ARBA" id="ARBA00022833"/>
    </source>
</evidence>
<keyword evidence="6 12" id="KW-0863">Zinc-finger</keyword>
<dbReference type="InterPro" id="IPR004365">
    <property type="entry name" value="NA-bd_OB_tRNA"/>
</dbReference>
<reference evidence="16 17" key="1">
    <citation type="journal article" date="2024" name="G3 (Bethesda)">
        <title>Genome assembly of Hibiscus sabdariffa L. provides insights into metabolisms of medicinal natural products.</title>
        <authorList>
            <person name="Kim T."/>
        </authorList>
    </citation>
    <scope>NUCLEOTIDE SEQUENCE [LARGE SCALE GENOMIC DNA]</scope>
    <source>
        <strain evidence="16">TK-2024</strain>
        <tissue evidence="16">Old leaves</tissue>
    </source>
</reference>
<keyword evidence="4 13" id="KW-0479">Metal-binding</keyword>
<dbReference type="Proteomes" id="UP001472677">
    <property type="component" value="Unassembled WGS sequence"/>
</dbReference>
<evidence type="ECO:0000256" key="5">
    <source>
        <dbReference type="ARBA" id="ARBA00022763"/>
    </source>
</evidence>
<comment type="function">
    <text evidence="13">Component of the replication protein A complex (RPA) required for DNA recombination, repair and replication. The activity of RPA is mediated by single-stranded DNA binding and protein interactions. Probably involved in repair of double-strand DNA breaks (DSBs) induced by genotoxic stresses.</text>
</comment>
<dbReference type="Pfam" id="PF01336">
    <property type="entry name" value="tRNA_anti-codon"/>
    <property type="match status" value="1"/>
</dbReference>
<name>A0ABR2BE02_9ROSI</name>
<evidence type="ECO:0000256" key="11">
    <source>
        <dbReference type="ARBA" id="ARBA00023242"/>
    </source>
</evidence>
<dbReference type="InterPro" id="IPR004591">
    <property type="entry name" value="Rfa1"/>
</dbReference>
<dbReference type="InterPro" id="IPR012340">
    <property type="entry name" value="NA-bd_OB-fold"/>
</dbReference>
<keyword evidence="3 13" id="KW-0235">DNA replication</keyword>
<comment type="subunit">
    <text evidence="13">Heterotrimer of RPA1, RPA2 and RPA3 (canonical replication protein A complex).</text>
</comment>
<dbReference type="Gene3D" id="2.40.50.140">
    <property type="entry name" value="Nucleic acid-binding proteins"/>
    <property type="match status" value="4"/>
</dbReference>
<dbReference type="PROSITE" id="PS50158">
    <property type="entry name" value="ZF_CCHC"/>
    <property type="match status" value="1"/>
</dbReference>
<comment type="similarity">
    <text evidence="2 13">Belongs to the replication factor A protein 1 family.</text>
</comment>
<evidence type="ECO:0000313" key="17">
    <source>
        <dbReference type="Proteomes" id="UP001472677"/>
    </source>
</evidence>
<sequence length="778" mass="86707">MEVSLTGGAVARIINGEVSASSDSKPVLQVIELEETQTTPQQQQEPRKRERRFVLLLSDGLLTQQCLLAASKNRLVKSSKLQIGSIVRLTQFVRNFTQDRMMVIIIELEVMVGKCDIIGKPVPAPKSSSLEQAHTGSHNPGSVACSPLSLSVSAYQQPSPSYINREPLAKNEIAPIIPISALNSCQGRWTIKARVTKKQELKHYRNAHGEGKVFSFDLIDSDGGEIRATCFNAVVDQFYNQIQAGNIYLISRGSLKPAQKEFNHLNSDHQIFLDNRSMVHMCSEDKTIPWQQFHFRTISDVEGMKNNDVVDIIGVVFSIGPTASLICKNDAEILKRSLHLKDMSGRSVELTLWGAFCNSEGQKLQALCGSGEFPILAVKSGRVSDFSGKEVGTISSTQLFINPDFPEAHKLRKWFAGEGRSTSSVSIAREKSSLSRTCNRKTISQIKDERLGTSEKPDWITVVATVAYIKLDNFCYTACPLMDGDLQCNKKVTNNGDGKWRCDKCDRLVDECDYRYILQFLIQDHTGILWVIAFQESGEGLMGVSAKDLYCLRYGNQNVEKFKEIMHRIMFNKYVFKLKVKEETFNEERRVKSTVVEVENIKFPSESRYLLSLVDKIKANNAATTTPNLGMDYYGIGTDGMSIAGGHRLRENVSNLNVFCNSFNVVGHSSTNCSTIMNGSGESMGRDYTDRISSGASVGRTADECYKCHQFGHWAKDCPRASQSYRSSGFSSRRYGGVSRGTPSKDGNLIARLQENRSACDSHDLNVQVKSCLQEWSM</sequence>
<dbReference type="InterPro" id="IPR001878">
    <property type="entry name" value="Znf_CCHC"/>
</dbReference>
<dbReference type="CDD" id="cd04475">
    <property type="entry name" value="RPA1_DBD_B"/>
    <property type="match status" value="1"/>
</dbReference>
<dbReference type="Gene3D" id="4.10.60.10">
    <property type="entry name" value="Zinc finger, CCHC-type"/>
    <property type="match status" value="1"/>
</dbReference>
<keyword evidence="17" id="KW-1185">Reference proteome</keyword>
<evidence type="ECO:0000256" key="12">
    <source>
        <dbReference type="PROSITE-ProRule" id="PRU00047"/>
    </source>
</evidence>
<dbReference type="Pfam" id="PF16900">
    <property type="entry name" value="REPA_OB_2"/>
    <property type="match status" value="1"/>
</dbReference>
<evidence type="ECO:0000256" key="2">
    <source>
        <dbReference type="ARBA" id="ARBA00005690"/>
    </source>
</evidence>
<dbReference type="SUPFAM" id="SSF57756">
    <property type="entry name" value="Retrovirus zinc finger-like domains"/>
    <property type="match status" value="1"/>
</dbReference>
<evidence type="ECO:0000256" key="13">
    <source>
        <dbReference type="RuleBase" id="RU364130"/>
    </source>
</evidence>
<evidence type="ECO:0000259" key="15">
    <source>
        <dbReference type="PROSITE" id="PS50158"/>
    </source>
</evidence>
<keyword evidence="5" id="KW-0227">DNA damage</keyword>
<dbReference type="PANTHER" id="PTHR23273:SF4">
    <property type="entry name" value="REPLICATION PROTEIN A OB DOMAIN-CONTAINING PROTEIN"/>
    <property type="match status" value="1"/>
</dbReference>
<comment type="subcellular location">
    <subcellularLocation>
        <location evidence="1 13">Nucleus</location>
    </subcellularLocation>
</comment>
<feature type="region of interest" description="Disordered" evidence="14">
    <location>
        <begin position="727"/>
        <end position="747"/>
    </location>
</feature>
<dbReference type="SUPFAM" id="SSF50249">
    <property type="entry name" value="Nucleic acid-binding proteins"/>
    <property type="match status" value="4"/>
</dbReference>
<dbReference type="CDD" id="cd04474">
    <property type="entry name" value="RPA1_DBD_A"/>
    <property type="match status" value="1"/>
</dbReference>
<dbReference type="SMART" id="SM00343">
    <property type="entry name" value="ZnF_C2HC"/>
    <property type="match status" value="1"/>
</dbReference>
<feature type="compositionally biased region" description="Low complexity" evidence="14">
    <location>
        <begin position="727"/>
        <end position="741"/>
    </location>
</feature>
<dbReference type="EMBL" id="JBBPBM010000128">
    <property type="protein sequence ID" value="KAK8505370.1"/>
    <property type="molecule type" value="Genomic_DNA"/>
</dbReference>
<keyword evidence="10" id="KW-0234">DNA repair</keyword>
<dbReference type="InterPro" id="IPR047192">
    <property type="entry name" value="Euk_RPA1_DBD_C"/>
</dbReference>
<dbReference type="PANTHER" id="PTHR23273">
    <property type="entry name" value="REPLICATION FACTOR A 1, RFA1"/>
    <property type="match status" value="1"/>
</dbReference>
<dbReference type="CDD" id="cd04476">
    <property type="entry name" value="RPA1_DBD_C"/>
    <property type="match status" value="1"/>
</dbReference>
<dbReference type="InterPro" id="IPR031657">
    <property type="entry name" value="REPA_OB_2"/>
</dbReference>
<evidence type="ECO:0000256" key="9">
    <source>
        <dbReference type="ARBA" id="ARBA00023172"/>
    </source>
</evidence>
<comment type="caution">
    <text evidence="16">The sequence shown here is derived from an EMBL/GenBank/DDBJ whole genome shotgun (WGS) entry which is preliminary data.</text>
</comment>
<dbReference type="NCBIfam" id="TIGR00617">
    <property type="entry name" value="rpa1"/>
    <property type="match status" value="1"/>
</dbReference>
<organism evidence="16 17">
    <name type="scientific">Hibiscus sabdariffa</name>
    <name type="common">roselle</name>
    <dbReference type="NCBI Taxonomy" id="183260"/>
    <lineage>
        <taxon>Eukaryota</taxon>
        <taxon>Viridiplantae</taxon>
        <taxon>Streptophyta</taxon>
        <taxon>Embryophyta</taxon>
        <taxon>Tracheophyta</taxon>
        <taxon>Spermatophyta</taxon>
        <taxon>Magnoliopsida</taxon>
        <taxon>eudicotyledons</taxon>
        <taxon>Gunneridae</taxon>
        <taxon>Pentapetalae</taxon>
        <taxon>rosids</taxon>
        <taxon>malvids</taxon>
        <taxon>Malvales</taxon>
        <taxon>Malvaceae</taxon>
        <taxon>Malvoideae</taxon>
        <taxon>Hibiscus</taxon>
    </lineage>
</organism>
<evidence type="ECO:0000256" key="4">
    <source>
        <dbReference type="ARBA" id="ARBA00022723"/>
    </source>
</evidence>
<dbReference type="Pfam" id="PF08646">
    <property type="entry name" value="Rep_fac-A_C"/>
    <property type="match status" value="1"/>
</dbReference>
<proteinExistence type="inferred from homology"/>
<dbReference type="InterPro" id="IPR007199">
    <property type="entry name" value="Rep_factor-A_N"/>
</dbReference>
<keyword evidence="11 13" id="KW-0539">Nucleus</keyword>
<evidence type="ECO:0000256" key="6">
    <source>
        <dbReference type="ARBA" id="ARBA00022771"/>
    </source>
</evidence>
<feature type="domain" description="CCHC-type" evidence="15">
    <location>
        <begin position="705"/>
        <end position="720"/>
    </location>
</feature>
<evidence type="ECO:0000256" key="10">
    <source>
        <dbReference type="ARBA" id="ARBA00023204"/>
    </source>
</evidence>
<keyword evidence="7 13" id="KW-0862">Zinc</keyword>
<evidence type="ECO:0000256" key="1">
    <source>
        <dbReference type="ARBA" id="ARBA00004123"/>
    </source>
</evidence>
<evidence type="ECO:0000256" key="8">
    <source>
        <dbReference type="ARBA" id="ARBA00023125"/>
    </source>
</evidence>
<evidence type="ECO:0000256" key="14">
    <source>
        <dbReference type="SAM" id="MobiDB-lite"/>
    </source>
</evidence>
<accession>A0ABR2BE02</accession>
<dbReference type="Pfam" id="PF04057">
    <property type="entry name" value="Rep-A_N"/>
    <property type="match status" value="1"/>
</dbReference>
<gene>
    <name evidence="16" type="ORF">V6N12_067337</name>
</gene>
<keyword evidence="8 13" id="KW-0238">DNA-binding</keyword>
<evidence type="ECO:0000313" key="16">
    <source>
        <dbReference type="EMBL" id="KAK8505370.1"/>
    </source>
</evidence>